<evidence type="ECO:0000313" key="1">
    <source>
        <dbReference type="EMBL" id="MDV4188268.1"/>
    </source>
</evidence>
<sequence length="51" mass="5367">MGFFLTADAPAFVRSNRPAEWDPAPTCPDQPLSVLSAAGVYHHGTALPQSA</sequence>
<comment type="caution">
    <text evidence="1">The sequence shown here is derived from an EMBL/GenBank/DDBJ whole genome shotgun (WGS) entry which is preliminary data.</text>
</comment>
<gene>
    <name evidence="1" type="ORF">R1523_22490</name>
</gene>
<dbReference type="RefSeq" id="WP_164902850.1">
    <property type="nucleotide sequence ID" value="NZ_JAWJWH010000011.1"/>
</dbReference>
<evidence type="ECO:0000313" key="2">
    <source>
        <dbReference type="Proteomes" id="UP001187203"/>
    </source>
</evidence>
<keyword evidence="2" id="KW-1185">Reference proteome</keyword>
<organism evidence="1 2">
    <name type="scientific">Rhizobium brockwellii</name>
    <dbReference type="NCBI Taxonomy" id="3019932"/>
    <lineage>
        <taxon>Bacteria</taxon>
        <taxon>Pseudomonadati</taxon>
        <taxon>Pseudomonadota</taxon>
        <taxon>Alphaproteobacteria</taxon>
        <taxon>Hyphomicrobiales</taxon>
        <taxon>Rhizobiaceae</taxon>
        <taxon>Rhizobium/Agrobacterium group</taxon>
        <taxon>Rhizobium</taxon>
    </lineage>
</organism>
<dbReference type="Proteomes" id="UP001187203">
    <property type="component" value="Unassembled WGS sequence"/>
</dbReference>
<proteinExistence type="predicted"/>
<reference evidence="2" key="1">
    <citation type="journal article" date="2023" name="Int. J. Mol. Sci.">
        <title>Genomic and Metabolic Characterization of Plant Growth-Promoting Rhizobacteria Isolated from Nodules of Clovers Grown in Non-Farmed Soil.</title>
        <authorList>
            <person name="Wojcik M."/>
            <person name="Koper P."/>
            <person name="Zebracki K."/>
            <person name="Marczak M."/>
            <person name="Mazur A."/>
        </authorList>
    </citation>
    <scope>NUCLEOTIDE SEQUENCE [LARGE SCALE GENOMIC DNA]</scope>
    <source>
        <strain evidence="2">KB12</strain>
    </source>
</reference>
<protein>
    <submittedName>
        <fullName evidence="1">Uncharacterized protein</fullName>
    </submittedName>
</protein>
<name>A0ABU3YQZ6_9HYPH</name>
<accession>A0ABU3YQZ6</accession>
<dbReference type="EMBL" id="JAWJWI010000012">
    <property type="protein sequence ID" value="MDV4188268.1"/>
    <property type="molecule type" value="Genomic_DNA"/>
</dbReference>